<dbReference type="Pfam" id="PF01250">
    <property type="entry name" value="Ribosomal_S6"/>
    <property type="match status" value="1"/>
</dbReference>
<dbReference type="GO" id="GO:0019843">
    <property type="term" value="F:rRNA binding"/>
    <property type="evidence" value="ECO:0007669"/>
    <property type="project" value="UniProtKB-UniRule"/>
</dbReference>
<dbReference type="CDD" id="cd00473">
    <property type="entry name" value="bS6"/>
    <property type="match status" value="1"/>
</dbReference>
<sequence>MNENAQNYELAFHLNPKLEEPQALEFKQHIEEFITQAGGIVSFSSVPLKTRLSYTVKHQKNSFFTYIQFSLAAPDGIGQINSQLKLEPEILRHLFVKLPSEAEKKQEALRQMKIREKAGKKIPVKTAPAPENKEIDKQLEEIIGNL</sequence>
<dbReference type="GO" id="GO:0003735">
    <property type="term" value="F:structural constituent of ribosome"/>
    <property type="evidence" value="ECO:0007669"/>
    <property type="project" value="InterPro"/>
</dbReference>
<protein>
    <recommendedName>
        <fullName evidence="2 3">Small ribosomal subunit protein bS6</fullName>
    </recommendedName>
</protein>
<dbReference type="EMBL" id="MGJJ01000031">
    <property type="protein sequence ID" value="OGN03936.1"/>
    <property type="molecule type" value="Genomic_DNA"/>
</dbReference>
<dbReference type="InterPro" id="IPR020814">
    <property type="entry name" value="Ribosomal_S6_plastid/chlpt"/>
</dbReference>
<dbReference type="Gene3D" id="3.30.70.60">
    <property type="match status" value="1"/>
</dbReference>
<comment type="caution">
    <text evidence="4">The sequence shown here is derived from an EMBL/GenBank/DDBJ whole genome shotgun (WGS) entry which is preliminary data.</text>
</comment>
<evidence type="ECO:0000313" key="5">
    <source>
        <dbReference type="Proteomes" id="UP000177419"/>
    </source>
</evidence>
<dbReference type="InterPro" id="IPR014717">
    <property type="entry name" value="Transl_elong_EF1B/ribsomal_bS6"/>
</dbReference>
<dbReference type="InterPro" id="IPR035980">
    <property type="entry name" value="Ribosomal_bS6_sf"/>
</dbReference>
<reference evidence="4 5" key="1">
    <citation type="journal article" date="2016" name="Nat. Commun.">
        <title>Thousands of microbial genomes shed light on interconnected biogeochemical processes in an aquifer system.</title>
        <authorList>
            <person name="Anantharaman K."/>
            <person name="Brown C.T."/>
            <person name="Hug L.A."/>
            <person name="Sharon I."/>
            <person name="Castelle C.J."/>
            <person name="Probst A.J."/>
            <person name="Thomas B.C."/>
            <person name="Singh A."/>
            <person name="Wilkins M.J."/>
            <person name="Karaoz U."/>
            <person name="Brodie E.L."/>
            <person name="Williams K.H."/>
            <person name="Hubbard S.S."/>
            <person name="Banfield J.F."/>
        </authorList>
    </citation>
    <scope>NUCLEOTIDE SEQUENCE [LARGE SCALE GENOMIC DNA]</scope>
</reference>
<organism evidence="4 5">
    <name type="scientific">Candidatus Yanofskybacteria bacterium RIFCSPHIGHO2_01_FULL_44_22</name>
    <dbReference type="NCBI Taxonomy" id="1802669"/>
    <lineage>
        <taxon>Bacteria</taxon>
        <taxon>Candidatus Yanofskyibacteriota</taxon>
    </lineage>
</organism>
<dbReference type="GO" id="GO:0005840">
    <property type="term" value="C:ribosome"/>
    <property type="evidence" value="ECO:0007669"/>
    <property type="project" value="UniProtKB-KW"/>
</dbReference>
<gene>
    <name evidence="3" type="primary">rpsF</name>
    <name evidence="4" type="ORF">A2746_01870</name>
</gene>
<proteinExistence type="inferred from homology"/>
<dbReference type="Proteomes" id="UP000177419">
    <property type="component" value="Unassembled WGS sequence"/>
</dbReference>
<keyword evidence="3" id="KW-0689">Ribosomal protein</keyword>
<dbReference type="SUPFAM" id="SSF54995">
    <property type="entry name" value="Ribosomal protein S6"/>
    <property type="match status" value="1"/>
</dbReference>
<dbReference type="STRING" id="1802669.A2746_01870"/>
<dbReference type="HAMAP" id="MF_00360">
    <property type="entry name" value="Ribosomal_bS6"/>
    <property type="match status" value="1"/>
</dbReference>
<keyword evidence="3" id="KW-0694">RNA-binding</keyword>
<evidence type="ECO:0000313" key="4">
    <source>
        <dbReference type="EMBL" id="OGN03936.1"/>
    </source>
</evidence>
<name>A0A1F8EV71_9BACT</name>
<comment type="similarity">
    <text evidence="1 3">Belongs to the bacterial ribosomal protein bS6 family.</text>
</comment>
<comment type="function">
    <text evidence="3">Binds together with bS18 to 16S ribosomal RNA.</text>
</comment>
<dbReference type="AlphaFoldDB" id="A0A1F8EV71"/>
<keyword evidence="3" id="KW-0699">rRNA-binding</keyword>
<evidence type="ECO:0000256" key="3">
    <source>
        <dbReference type="HAMAP-Rule" id="MF_00360"/>
    </source>
</evidence>
<dbReference type="GO" id="GO:0006412">
    <property type="term" value="P:translation"/>
    <property type="evidence" value="ECO:0007669"/>
    <property type="project" value="UniProtKB-UniRule"/>
</dbReference>
<evidence type="ECO:0000256" key="1">
    <source>
        <dbReference type="ARBA" id="ARBA00009512"/>
    </source>
</evidence>
<dbReference type="GO" id="GO:1990904">
    <property type="term" value="C:ribonucleoprotein complex"/>
    <property type="evidence" value="ECO:0007669"/>
    <property type="project" value="UniProtKB-KW"/>
</dbReference>
<dbReference type="InterPro" id="IPR000529">
    <property type="entry name" value="Ribosomal_bS6"/>
</dbReference>
<accession>A0A1F8EV71</accession>
<evidence type="ECO:0000256" key="2">
    <source>
        <dbReference type="ARBA" id="ARBA00035294"/>
    </source>
</evidence>
<keyword evidence="3" id="KW-0687">Ribonucleoprotein</keyword>